<dbReference type="PROSITE" id="PS50181">
    <property type="entry name" value="FBOX"/>
    <property type="match status" value="1"/>
</dbReference>
<protein>
    <recommendedName>
        <fullName evidence="2">F-box domain-containing protein</fullName>
    </recommendedName>
</protein>
<proteinExistence type="predicted"/>
<sequence>MVEILRVPSLGQPLSPGSPDMMDISNRFLNVDLGPASESSMVVLQQQQKVSAKEAVSKNGLLWTPRRAFSTTDYPPSVNSSVVLQRQQRLPTPVATPKESAETDSYFESRPHVSTAKPQLVVSPAALTPRGTNHAQPKRPPMPTQLRSYSVTDVEPVPFTHQPGVALTLEDLPPELHYAIFDFLDPIDSTCLGLTSKHFYSIHKRMHGKVSLSARREGPNDMEWVWRNTFISGPFVASSGVGKQNSLALLSPRGQVYCRKCRTARCELHNHIREWIGDDMEYCEVSQKFGPAAPEKARAFCYRSSPRHPHRCGRHTRQQRPVRLV</sequence>
<dbReference type="InterPro" id="IPR001810">
    <property type="entry name" value="F-box_dom"/>
</dbReference>
<evidence type="ECO:0000256" key="1">
    <source>
        <dbReference type="SAM" id="MobiDB-lite"/>
    </source>
</evidence>
<feature type="region of interest" description="Disordered" evidence="1">
    <location>
        <begin position="82"/>
        <end position="114"/>
    </location>
</feature>
<organism evidence="3 4">
    <name type="scientific">Daldinia eschscholtzii</name>
    <dbReference type="NCBI Taxonomy" id="292717"/>
    <lineage>
        <taxon>Eukaryota</taxon>
        <taxon>Fungi</taxon>
        <taxon>Dikarya</taxon>
        <taxon>Ascomycota</taxon>
        <taxon>Pezizomycotina</taxon>
        <taxon>Sordariomycetes</taxon>
        <taxon>Xylariomycetidae</taxon>
        <taxon>Xylariales</taxon>
        <taxon>Hypoxylaceae</taxon>
        <taxon>Daldinia</taxon>
    </lineage>
</organism>
<reference evidence="3 4" key="1">
    <citation type="journal article" date="2024" name="Front Chem Biol">
        <title>Unveiling the potential of Daldinia eschscholtzii MFLUCC 19-0629 through bioactivity and bioinformatics studies for enhanced sustainable agriculture production.</title>
        <authorList>
            <person name="Brooks S."/>
            <person name="Weaver J.A."/>
            <person name="Klomchit A."/>
            <person name="Alharthi S.A."/>
            <person name="Onlamun T."/>
            <person name="Nurani R."/>
            <person name="Vong T.K."/>
            <person name="Alberti F."/>
            <person name="Greco C."/>
        </authorList>
    </citation>
    <scope>NUCLEOTIDE SEQUENCE [LARGE SCALE GENOMIC DNA]</scope>
    <source>
        <strain evidence="3">MFLUCC 19-0629</strain>
    </source>
</reference>
<evidence type="ECO:0000313" key="3">
    <source>
        <dbReference type="EMBL" id="KAK6950819.1"/>
    </source>
</evidence>
<feature type="domain" description="F-box" evidence="2">
    <location>
        <begin position="166"/>
        <end position="202"/>
    </location>
</feature>
<gene>
    <name evidence="3" type="ORF">Daesc_007344</name>
</gene>
<dbReference type="CDD" id="cd09917">
    <property type="entry name" value="F-box_SF"/>
    <property type="match status" value="1"/>
</dbReference>
<dbReference type="InterPro" id="IPR036047">
    <property type="entry name" value="F-box-like_dom_sf"/>
</dbReference>
<keyword evidence="4" id="KW-1185">Reference proteome</keyword>
<name>A0AAX6MDU9_9PEZI</name>
<dbReference type="Pfam" id="PF12937">
    <property type="entry name" value="F-box-like"/>
    <property type="match status" value="1"/>
</dbReference>
<evidence type="ECO:0000259" key="2">
    <source>
        <dbReference type="PROSITE" id="PS50181"/>
    </source>
</evidence>
<dbReference type="SUPFAM" id="SSF81383">
    <property type="entry name" value="F-box domain"/>
    <property type="match status" value="1"/>
</dbReference>
<comment type="caution">
    <text evidence="3">The sequence shown here is derived from an EMBL/GenBank/DDBJ whole genome shotgun (WGS) entry which is preliminary data.</text>
</comment>
<dbReference type="Proteomes" id="UP001369815">
    <property type="component" value="Unassembled WGS sequence"/>
</dbReference>
<dbReference type="AlphaFoldDB" id="A0AAX6MDU9"/>
<accession>A0AAX6MDU9</accession>
<dbReference type="EMBL" id="JBANMG010000007">
    <property type="protein sequence ID" value="KAK6950819.1"/>
    <property type="molecule type" value="Genomic_DNA"/>
</dbReference>
<evidence type="ECO:0000313" key="4">
    <source>
        <dbReference type="Proteomes" id="UP001369815"/>
    </source>
</evidence>